<dbReference type="AlphaFoldDB" id="A0A7W8YPY2"/>
<sequence length="131" mass="14557">MAIFRNGSNDGSTGRNGNKVTYLLYGKLVKRTIGLRTDKPTVPVLISRQVTALTTAFLKPVKEFLTIGFELEGRLNFKSYYNIASSYNRLNAISGSYPDQQIDFTKVLFSQGKMPVIPTALVNITDKGLNF</sequence>
<evidence type="ECO:0000313" key="1">
    <source>
        <dbReference type="EMBL" id="MBB5619640.1"/>
    </source>
</evidence>
<accession>A0A7W8YPY2</accession>
<dbReference type="Pfam" id="PF19781">
    <property type="entry name" value="DUF6266"/>
    <property type="match status" value="1"/>
</dbReference>
<comment type="caution">
    <text evidence="1">The sequence shown here is derived from an EMBL/GenBank/DDBJ whole genome shotgun (WGS) entry which is preliminary data.</text>
</comment>
<proteinExistence type="predicted"/>
<reference evidence="1 2" key="1">
    <citation type="submission" date="2020-08" db="EMBL/GenBank/DDBJ databases">
        <title>Genomic Encyclopedia of Type Strains, Phase IV (KMG-V): Genome sequencing to study the core and pangenomes of soil and plant-associated prokaryotes.</title>
        <authorList>
            <person name="Whitman W."/>
        </authorList>
    </citation>
    <scope>NUCLEOTIDE SEQUENCE [LARGE SCALE GENOMIC DNA]</scope>
    <source>
        <strain evidence="1 2">MP7CTX6</strain>
    </source>
</reference>
<dbReference type="RefSeq" id="WP_183865781.1">
    <property type="nucleotide sequence ID" value="NZ_JACHCF010000002.1"/>
</dbReference>
<evidence type="ECO:0000313" key="2">
    <source>
        <dbReference type="Proteomes" id="UP000537718"/>
    </source>
</evidence>
<protein>
    <submittedName>
        <fullName evidence="1">Uncharacterized protein</fullName>
    </submittedName>
</protein>
<name>A0A7W8YPY2_9SPHI</name>
<dbReference type="Proteomes" id="UP000537718">
    <property type="component" value="Unassembled WGS sequence"/>
</dbReference>
<organism evidence="1 2">
    <name type="scientific">Pedobacter cryoconitis</name>
    <dbReference type="NCBI Taxonomy" id="188932"/>
    <lineage>
        <taxon>Bacteria</taxon>
        <taxon>Pseudomonadati</taxon>
        <taxon>Bacteroidota</taxon>
        <taxon>Sphingobacteriia</taxon>
        <taxon>Sphingobacteriales</taxon>
        <taxon>Sphingobacteriaceae</taxon>
        <taxon>Pedobacter</taxon>
    </lineage>
</organism>
<dbReference type="EMBL" id="JACHCF010000002">
    <property type="protein sequence ID" value="MBB5619640.1"/>
    <property type="molecule type" value="Genomic_DNA"/>
</dbReference>
<dbReference type="InterPro" id="IPR046233">
    <property type="entry name" value="DUF6266"/>
</dbReference>
<gene>
    <name evidence="1" type="ORF">HDE69_000678</name>
</gene>